<reference evidence="3" key="1">
    <citation type="journal article" date="2023" name="Mol. Phylogenet. Evol.">
        <title>Genome-scale phylogeny and comparative genomics of the fungal order Sordariales.</title>
        <authorList>
            <person name="Hensen N."/>
            <person name="Bonometti L."/>
            <person name="Westerberg I."/>
            <person name="Brannstrom I.O."/>
            <person name="Guillou S."/>
            <person name="Cros-Aarteil S."/>
            <person name="Calhoun S."/>
            <person name="Haridas S."/>
            <person name="Kuo A."/>
            <person name="Mondo S."/>
            <person name="Pangilinan J."/>
            <person name="Riley R."/>
            <person name="LaButti K."/>
            <person name="Andreopoulos B."/>
            <person name="Lipzen A."/>
            <person name="Chen C."/>
            <person name="Yan M."/>
            <person name="Daum C."/>
            <person name="Ng V."/>
            <person name="Clum A."/>
            <person name="Steindorff A."/>
            <person name="Ohm R.A."/>
            <person name="Martin F."/>
            <person name="Silar P."/>
            <person name="Natvig D.O."/>
            <person name="Lalanne C."/>
            <person name="Gautier V."/>
            <person name="Ament-Velasquez S.L."/>
            <person name="Kruys A."/>
            <person name="Hutchinson M.I."/>
            <person name="Powell A.J."/>
            <person name="Barry K."/>
            <person name="Miller A.N."/>
            <person name="Grigoriev I.V."/>
            <person name="Debuchy R."/>
            <person name="Gladieux P."/>
            <person name="Hiltunen Thoren M."/>
            <person name="Johannesson H."/>
        </authorList>
    </citation>
    <scope>NUCLEOTIDE SEQUENCE [LARGE SCALE GENOMIC DNA]</scope>
    <source>
        <strain evidence="3">CBS 340.73</strain>
    </source>
</reference>
<feature type="region of interest" description="Disordered" evidence="1">
    <location>
        <begin position="73"/>
        <end position="120"/>
    </location>
</feature>
<gene>
    <name evidence="2" type="ORF">QBC46DRAFT_347168</name>
</gene>
<dbReference type="AlphaFoldDB" id="A0AAN6MWR4"/>
<protein>
    <submittedName>
        <fullName evidence="2">Uncharacterized protein</fullName>
    </submittedName>
</protein>
<evidence type="ECO:0000313" key="3">
    <source>
        <dbReference type="Proteomes" id="UP001303473"/>
    </source>
</evidence>
<sequence length="155" mass="15584">MCLGDDCDTNNDCDGQLIYRNGACASTATRTTTAPRPTASCGWPGHCAGDECETYNDCDGQMICISGVCAASGGGTSTRRPTSTTPIVTPTPTQTPTDTGTDTGPTSTAVSPPTQPTGGSPSYGINPIACIGVSCKADADCGFALIECKNGVCSL</sequence>
<evidence type="ECO:0000256" key="1">
    <source>
        <dbReference type="SAM" id="MobiDB-lite"/>
    </source>
</evidence>
<comment type="caution">
    <text evidence="2">The sequence shown here is derived from an EMBL/GenBank/DDBJ whole genome shotgun (WGS) entry which is preliminary data.</text>
</comment>
<accession>A0AAN6MWR4</accession>
<proteinExistence type="predicted"/>
<name>A0AAN6MWR4_9PEZI</name>
<dbReference type="Proteomes" id="UP001303473">
    <property type="component" value="Unassembled WGS sequence"/>
</dbReference>
<keyword evidence="3" id="KW-1185">Reference proteome</keyword>
<feature type="compositionally biased region" description="Low complexity" evidence="1">
    <location>
        <begin position="77"/>
        <end position="120"/>
    </location>
</feature>
<dbReference type="EMBL" id="MU853954">
    <property type="protein sequence ID" value="KAK3934891.1"/>
    <property type="molecule type" value="Genomic_DNA"/>
</dbReference>
<evidence type="ECO:0000313" key="2">
    <source>
        <dbReference type="EMBL" id="KAK3934891.1"/>
    </source>
</evidence>
<organism evidence="2 3">
    <name type="scientific">Diplogelasinospora grovesii</name>
    <dbReference type="NCBI Taxonomy" id="303347"/>
    <lineage>
        <taxon>Eukaryota</taxon>
        <taxon>Fungi</taxon>
        <taxon>Dikarya</taxon>
        <taxon>Ascomycota</taxon>
        <taxon>Pezizomycotina</taxon>
        <taxon>Sordariomycetes</taxon>
        <taxon>Sordariomycetidae</taxon>
        <taxon>Sordariales</taxon>
        <taxon>Diplogelasinosporaceae</taxon>
        <taxon>Diplogelasinospora</taxon>
    </lineage>
</organism>